<keyword evidence="2" id="KW-1185">Reference proteome</keyword>
<dbReference type="Proteomes" id="UP000825258">
    <property type="component" value="Chromosome"/>
</dbReference>
<evidence type="ECO:0008006" key="3">
    <source>
        <dbReference type="Google" id="ProtNLM"/>
    </source>
</evidence>
<sequence length="98" mass="11605">MKNVKIEFRCSLFDKKLIKIKAQKSGLTVSDFCRNSALDKTIVEKLNQEHIEFYKMLIKYHNNFKSIGNLIKNKDPLLHQKVNELADEIRTHLKNFQK</sequence>
<accession>A0ABM7S7B3</accession>
<proteinExistence type="predicted"/>
<dbReference type="RefSeq" id="WP_221258493.1">
    <property type="nucleotide sequence ID" value="NZ_AP024749.1"/>
</dbReference>
<evidence type="ECO:0000313" key="2">
    <source>
        <dbReference type="Proteomes" id="UP000825258"/>
    </source>
</evidence>
<organism evidence="1 2">
    <name type="scientific">Flavobacterium okayamense</name>
    <dbReference type="NCBI Taxonomy" id="2830782"/>
    <lineage>
        <taxon>Bacteria</taxon>
        <taxon>Pseudomonadati</taxon>
        <taxon>Bacteroidota</taxon>
        <taxon>Flavobacteriia</taxon>
        <taxon>Flavobacteriales</taxon>
        <taxon>Flavobacteriaceae</taxon>
        <taxon>Flavobacterium</taxon>
    </lineage>
</organism>
<dbReference type="EMBL" id="AP024749">
    <property type="protein sequence ID" value="BCY29413.1"/>
    <property type="molecule type" value="Genomic_DNA"/>
</dbReference>
<dbReference type="NCBIfam" id="NF041418">
    <property type="entry name" value="MbpA"/>
    <property type="match status" value="1"/>
</dbReference>
<dbReference type="Pfam" id="PF21983">
    <property type="entry name" value="NikA-like"/>
    <property type="match status" value="1"/>
</dbReference>
<protein>
    <recommendedName>
        <fullName evidence="3">Mobilization protein</fullName>
    </recommendedName>
</protein>
<reference evidence="1 2" key="1">
    <citation type="submission" date="2021-06" db="EMBL/GenBank/DDBJ databases">
        <title>Whole genome sequences of Flavobacterium sp. KK2020170 and assembly.</title>
        <authorList>
            <person name="Kitahara K."/>
            <person name="Miyoshi S."/>
            <person name="Uesaka K."/>
        </authorList>
    </citation>
    <scope>NUCLEOTIDE SEQUENCE [LARGE SCALE GENOMIC DNA]</scope>
    <source>
        <strain evidence="1 2">KK2020170</strain>
    </source>
</reference>
<dbReference type="InterPro" id="IPR049793">
    <property type="entry name" value="MbpA-like"/>
</dbReference>
<name>A0ABM7S7B3_9FLAO</name>
<evidence type="ECO:0000313" key="1">
    <source>
        <dbReference type="EMBL" id="BCY29413.1"/>
    </source>
</evidence>
<gene>
    <name evidence="1" type="ORF">KK2020170_22810</name>
</gene>
<dbReference type="InterPro" id="IPR053842">
    <property type="entry name" value="NikA-like"/>
</dbReference>